<name>A0AAD8NA41_9APIA</name>
<sequence length="171" mass="19152">MICGSLGFEDRRENEHNAFMEGLKEAYYRDYTNIVLETDHVDAYWRGEDKNFHSEAYLTDFEDNVLAVYLAEYGAQNFKDMVVMKEPFGRVQELWNLDMGLGPSGLRFQARRLEDVVHNATVEDIVNPEKGDVGLEEGIGEAVQIPMAEDPIAFGLQGLAAAAGEANQNGE</sequence>
<proteinExistence type="predicted"/>
<accession>A0AAD8NA41</accession>
<reference evidence="1" key="2">
    <citation type="submission" date="2023-05" db="EMBL/GenBank/DDBJ databases">
        <authorList>
            <person name="Schelkunov M.I."/>
        </authorList>
    </citation>
    <scope>NUCLEOTIDE SEQUENCE</scope>
    <source>
        <strain evidence="1">Hsosn_3</strain>
        <tissue evidence="1">Leaf</tissue>
    </source>
</reference>
<reference evidence="1" key="1">
    <citation type="submission" date="2023-02" db="EMBL/GenBank/DDBJ databases">
        <title>Genome of toxic invasive species Heracleum sosnowskyi carries increased number of genes despite the absence of recent whole-genome duplications.</title>
        <authorList>
            <person name="Schelkunov M."/>
            <person name="Shtratnikova V."/>
            <person name="Makarenko M."/>
            <person name="Klepikova A."/>
            <person name="Omelchenko D."/>
            <person name="Novikova G."/>
            <person name="Obukhova E."/>
            <person name="Bogdanov V."/>
            <person name="Penin A."/>
            <person name="Logacheva M."/>
        </authorList>
    </citation>
    <scope>NUCLEOTIDE SEQUENCE</scope>
    <source>
        <strain evidence="1">Hsosn_3</strain>
        <tissue evidence="1">Leaf</tissue>
    </source>
</reference>
<dbReference type="Proteomes" id="UP001237642">
    <property type="component" value="Unassembled WGS sequence"/>
</dbReference>
<keyword evidence="2" id="KW-1185">Reference proteome</keyword>
<comment type="caution">
    <text evidence="1">The sequence shown here is derived from an EMBL/GenBank/DDBJ whole genome shotgun (WGS) entry which is preliminary data.</text>
</comment>
<protein>
    <submittedName>
        <fullName evidence="1">Uncharacterized protein</fullName>
    </submittedName>
</protein>
<dbReference type="EMBL" id="JAUIZM010000001">
    <property type="protein sequence ID" value="KAK1401582.1"/>
    <property type="molecule type" value="Genomic_DNA"/>
</dbReference>
<evidence type="ECO:0000313" key="1">
    <source>
        <dbReference type="EMBL" id="KAK1401582.1"/>
    </source>
</evidence>
<dbReference type="AlphaFoldDB" id="A0AAD8NA41"/>
<gene>
    <name evidence="1" type="ORF">POM88_001187</name>
</gene>
<evidence type="ECO:0000313" key="2">
    <source>
        <dbReference type="Proteomes" id="UP001237642"/>
    </source>
</evidence>
<organism evidence="1 2">
    <name type="scientific">Heracleum sosnowskyi</name>
    <dbReference type="NCBI Taxonomy" id="360622"/>
    <lineage>
        <taxon>Eukaryota</taxon>
        <taxon>Viridiplantae</taxon>
        <taxon>Streptophyta</taxon>
        <taxon>Embryophyta</taxon>
        <taxon>Tracheophyta</taxon>
        <taxon>Spermatophyta</taxon>
        <taxon>Magnoliopsida</taxon>
        <taxon>eudicotyledons</taxon>
        <taxon>Gunneridae</taxon>
        <taxon>Pentapetalae</taxon>
        <taxon>asterids</taxon>
        <taxon>campanulids</taxon>
        <taxon>Apiales</taxon>
        <taxon>Apiaceae</taxon>
        <taxon>Apioideae</taxon>
        <taxon>apioid superclade</taxon>
        <taxon>Tordylieae</taxon>
        <taxon>Tordyliinae</taxon>
        <taxon>Heracleum</taxon>
    </lineage>
</organism>